<dbReference type="SUPFAM" id="SSF158544">
    <property type="entry name" value="GspK insert domain-like"/>
    <property type="match status" value="1"/>
</dbReference>
<dbReference type="InterPro" id="IPR049031">
    <property type="entry name" value="T2SSK_SAM-like_1st"/>
</dbReference>
<evidence type="ECO:0000256" key="3">
    <source>
        <dbReference type="ARBA" id="ARBA00022448"/>
    </source>
</evidence>
<feature type="compositionally biased region" description="Gly residues" evidence="10">
    <location>
        <begin position="317"/>
        <end position="332"/>
    </location>
</feature>
<feature type="domain" description="T2SS protein K first SAM-like" evidence="11">
    <location>
        <begin position="102"/>
        <end position="192"/>
    </location>
</feature>
<organism evidence="12 13">
    <name type="scientific">Oleiagrimonas soli</name>
    <dbReference type="NCBI Taxonomy" id="1543381"/>
    <lineage>
        <taxon>Bacteria</taxon>
        <taxon>Pseudomonadati</taxon>
        <taxon>Pseudomonadota</taxon>
        <taxon>Gammaproteobacteria</taxon>
        <taxon>Lysobacterales</taxon>
        <taxon>Rhodanobacteraceae</taxon>
        <taxon>Oleiagrimonas</taxon>
    </lineage>
</organism>
<feature type="compositionally biased region" description="Basic and acidic residues" evidence="10">
    <location>
        <begin position="134"/>
        <end position="159"/>
    </location>
</feature>
<dbReference type="OrthoDB" id="9181871at2"/>
<feature type="compositionally biased region" description="Low complexity" evidence="10">
    <location>
        <begin position="304"/>
        <end position="315"/>
    </location>
</feature>
<dbReference type="Gene3D" id="1.10.40.60">
    <property type="entry name" value="EpsJ-like"/>
    <property type="match status" value="1"/>
</dbReference>
<keyword evidence="5" id="KW-0997">Cell inner membrane</keyword>
<sequence>MRRRSAQRGVALLVVLWATALLTIMLAAYAVTTRTEGLQARYQFDQTRARYAAEAGIARAVYGLRESDPKQRWIADGRPYTFRFDNAVVRVTLTDESGKVDLNAATPELLTGLFHAAGLDDDKAEALSEAVQDWRDADDATRPHGAERAQYEQAGRDYGPRNGPFVTIEELQMVLGMTPALYQKLAPAITVWSGRNTPNVGSAPALVLQALPGMDADKAGQYIQLRQQRDSAAAPAPTAILGGMTAMGGSNGNTQDIHAEATLPNGARAAVDAVVRFGGMPTGGAPYRILHWRQGDVGQETPGARDASGRGSSSGQNGAGSKDGGGLRLGAS</sequence>
<keyword evidence="8" id="KW-1133">Transmembrane helix</keyword>
<keyword evidence="9" id="KW-0472">Membrane</keyword>
<protein>
    <submittedName>
        <fullName evidence="12">General secretion pathway protein K</fullName>
    </submittedName>
</protein>
<keyword evidence="4" id="KW-1003">Cell membrane</keyword>
<evidence type="ECO:0000256" key="1">
    <source>
        <dbReference type="ARBA" id="ARBA00004533"/>
    </source>
</evidence>
<feature type="region of interest" description="Disordered" evidence="10">
    <location>
        <begin position="134"/>
        <end position="161"/>
    </location>
</feature>
<evidence type="ECO:0000256" key="7">
    <source>
        <dbReference type="ARBA" id="ARBA00022927"/>
    </source>
</evidence>
<evidence type="ECO:0000256" key="5">
    <source>
        <dbReference type="ARBA" id="ARBA00022519"/>
    </source>
</evidence>
<evidence type="ECO:0000313" key="12">
    <source>
        <dbReference type="EMBL" id="MBB6184154.1"/>
    </source>
</evidence>
<dbReference type="InterPro" id="IPR005628">
    <property type="entry name" value="GspK"/>
</dbReference>
<keyword evidence="7" id="KW-0653">Protein transport</keyword>
<dbReference type="Pfam" id="PF21687">
    <property type="entry name" value="T2SSK_1st"/>
    <property type="match status" value="1"/>
</dbReference>
<keyword evidence="3" id="KW-0813">Transport</keyword>
<evidence type="ECO:0000256" key="8">
    <source>
        <dbReference type="ARBA" id="ARBA00022989"/>
    </source>
</evidence>
<dbReference type="GO" id="GO:0005886">
    <property type="term" value="C:plasma membrane"/>
    <property type="evidence" value="ECO:0007669"/>
    <property type="project" value="UniProtKB-SubCell"/>
</dbReference>
<comment type="caution">
    <text evidence="12">The sequence shown here is derived from an EMBL/GenBank/DDBJ whole genome shotgun (WGS) entry which is preliminary data.</text>
</comment>
<evidence type="ECO:0000256" key="4">
    <source>
        <dbReference type="ARBA" id="ARBA00022475"/>
    </source>
</evidence>
<evidence type="ECO:0000259" key="11">
    <source>
        <dbReference type="Pfam" id="PF21687"/>
    </source>
</evidence>
<name>A0A841KQA9_9GAMM</name>
<evidence type="ECO:0000256" key="10">
    <source>
        <dbReference type="SAM" id="MobiDB-lite"/>
    </source>
</evidence>
<proteinExistence type="inferred from homology"/>
<dbReference type="RefSeq" id="WP_081945071.1">
    <property type="nucleotide sequence ID" value="NZ_JACHET010000001.1"/>
</dbReference>
<gene>
    <name evidence="12" type="ORF">HNQ86_001499</name>
</gene>
<dbReference type="InterPro" id="IPR038072">
    <property type="entry name" value="GspK_central_sf"/>
</dbReference>
<evidence type="ECO:0000313" key="13">
    <source>
        <dbReference type="Proteomes" id="UP000560000"/>
    </source>
</evidence>
<dbReference type="EMBL" id="JACHET010000001">
    <property type="protein sequence ID" value="MBB6184154.1"/>
    <property type="molecule type" value="Genomic_DNA"/>
</dbReference>
<reference evidence="12 13" key="1">
    <citation type="submission" date="2020-08" db="EMBL/GenBank/DDBJ databases">
        <title>Genomic Encyclopedia of Type Strains, Phase IV (KMG-IV): sequencing the most valuable type-strain genomes for metagenomic binning, comparative biology and taxonomic classification.</title>
        <authorList>
            <person name="Goeker M."/>
        </authorList>
    </citation>
    <scope>NUCLEOTIDE SEQUENCE [LARGE SCALE GENOMIC DNA]</scope>
    <source>
        <strain evidence="12 13">DSM 107085</strain>
    </source>
</reference>
<dbReference type="GO" id="GO:0009306">
    <property type="term" value="P:protein secretion"/>
    <property type="evidence" value="ECO:0007669"/>
    <property type="project" value="InterPro"/>
</dbReference>
<dbReference type="AlphaFoldDB" id="A0A841KQA9"/>
<comment type="similarity">
    <text evidence="2">Belongs to the GSP K family.</text>
</comment>
<dbReference type="Proteomes" id="UP000560000">
    <property type="component" value="Unassembled WGS sequence"/>
</dbReference>
<evidence type="ECO:0000256" key="9">
    <source>
        <dbReference type="ARBA" id="ARBA00023136"/>
    </source>
</evidence>
<comment type="subcellular location">
    <subcellularLocation>
        <location evidence="1">Cell inner membrane</location>
    </subcellularLocation>
</comment>
<keyword evidence="6" id="KW-0812">Transmembrane</keyword>
<evidence type="ECO:0000256" key="6">
    <source>
        <dbReference type="ARBA" id="ARBA00022692"/>
    </source>
</evidence>
<dbReference type="PANTHER" id="PTHR38831">
    <property type="entry name" value="TYPE II SECRETION SYSTEM PROTEIN K"/>
    <property type="match status" value="1"/>
</dbReference>
<feature type="region of interest" description="Disordered" evidence="10">
    <location>
        <begin position="296"/>
        <end position="332"/>
    </location>
</feature>
<accession>A0A841KQA9</accession>
<evidence type="ECO:0000256" key="2">
    <source>
        <dbReference type="ARBA" id="ARBA00007246"/>
    </source>
</evidence>
<dbReference type="PANTHER" id="PTHR38831:SF2">
    <property type="entry name" value="TYPE II SECRETION SYSTEM PROTEIN K"/>
    <property type="match status" value="1"/>
</dbReference>